<feature type="transmembrane region" description="Helical" evidence="2">
    <location>
        <begin position="123"/>
        <end position="140"/>
    </location>
</feature>
<feature type="transmembrane region" description="Helical" evidence="2">
    <location>
        <begin position="96"/>
        <end position="116"/>
    </location>
</feature>
<feature type="transmembrane region" description="Helical" evidence="2">
    <location>
        <begin position="68"/>
        <end position="90"/>
    </location>
</feature>
<evidence type="ECO:0000256" key="1">
    <source>
        <dbReference type="SAM" id="MobiDB-lite"/>
    </source>
</evidence>
<keyword evidence="2" id="KW-0812">Transmembrane</keyword>
<dbReference type="OrthoDB" id="2014839at2759"/>
<dbReference type="EMBL" id="BFEA01000101">
    <property type="protein sequence ID" value="GBG68480.1"/>
    <property type="molecule type" value="Genomic_DNA"/>
</dbReference>
<keyword evidence="2" id="KW-0472">Membrane</keyword>
<protein>
    <submittedName>
        <fullName evidence="3">Uncharacterized protein</fullName>
    </submittedName>
</protein>
<evidence type="ECO:0000313" key="4">
    <source>
        <dbReference type="Proteomes" id="UP000265515"/>
    </source>
</evidence>
<proteinExistence type="predicted"/>
<reference evidence="3 4" key="1">
    <citation type="journal article" date="2018" name="Cell">
        <title>The Chara Genome: Secondary Complexity and Implications for Plant Terrestrialization.</title>
        <authorList>
            <person name="Nishiyama T."/>
            <person name="Sakayama H."/>
            <person name="Vries J.D."/>
            <person name="Buschmann H."/>
            <person name="Saint-Marcoux D."/>
            <person name="Ullrich K.K."/>
            <person name="Haas F.B."/>
            <person name="Vanderstraeten L."/>
            <person name="Becker D."/>
            <person name="Lang D."/>
            <person name="Vosolsobe S."/>
            <person name="Rombauts S."/>
            <person name="Wilhelmsson P.K.I."/>
            <person name="Janitza P."/>
            <person name="Kern R."/>
            <person name="Heyl A."/>
            <person name="Rumpler F."/>
            <person name="Villalobos L.I.A.C."/>
            <person name="Clay J.M."/>
            <person name="Skokan R."/>
            <person name="Toyoda A."/>
            <person name="Suzuki Y."/>
            <person name="Kagoshima H."/>
            <person name="Schijlen E."/>
            <person name="Tajeshwar N."/>
            <person name="Catarino B."/>
            <person name="Hetherington A.J."/>
            <person name="Saltykova A."/>
            <person name="Bonnot C."/>
            <person name="Breuninger H."/>
            <person name="Symeonidi A."/>
            <person name="Radhakrishnan G.V."/>
            <person name="Van Nieuwerburgh F."/>
            <person name="Deforce D."/>
            <person name="Chang C."/>
            <person name="Karol K.G."/>
            <person name="Hedrich R."/>
            <person name="Ulvskov P."/>
            <person name="Glockner G."/>
            <person name="Delwiche C.F."/>
            <person name="Petrasek J."/>
            <person name="Van de Peer Y."/>
            <person name="Friml J."/>
            <person name="Beilby M."/>
            <person name="Dolan L."/>
            <person name="Kohara Y."/>
            <person name="Sugano S."/>
            <person name="Fujiyama A."/>
            <person name="Delaux P.-M."/>
            <person name="Quint M."/>
            <person name="TheiBen G."/>
            <person name="Hagemann M."/>
            <person name="Harholt J."/>
            <person name="Dunand C."/>
            <person name="Zachgo S."/>
            <person name="Langdale J."/>
            <person name="Maumus F."/>
            <person name="Straeten D.V.D."/>
            <person name="Gould S.B."/>
            <person name="Rensing S.A."/>
        </authorList>
    </citation>
    <scope>NUCLEOTIDE SEQUENCE [LARGE SCALE GENOMIC DNA]</scope>
    <source>
        <strain evidence="3 4">S276</strain>
    </source>
</reference>
<dbReference type="InterPro" id="IPR005325">
    <property type="entry name" value="DUF308_memb"/>
</dbReference>
<dbReference type="Gramene" id="GBG68480">
    <property type="protein sequence ID" value="GBG68480"/>
    <property type="gene ID" value="CBR_g3025"/>
</dbReference>
<accession>A0A388KEJ9</accession>
<dbReference type="AlphaFoldDB" id="A0A388KEJ9"/>
<feature type="region of interest" description="Disordered" evidence="1">
    <location>
        <begin position="1"/>
        <end position="20"/>
    </location>
</feature>
<dbReference type="GO" id="GO:0005886">
    <property type="term" value="C:plasma membrane"/>
    <property type="evidence" value="ECO:0007669"/>
    <property type="project" value="TreeGrafter"/>
</dbReference>
<feature type="transmembrane region" description="Helical" evidence="2">
    <location>
        <begin position="179"/>
        <end position="196"/>
    </location>
</feature>
<evidence type="ECO:0000256" key="2">
    <source>
        <dbReference type="SAM" id="Phobius"/>
    </source>
</evidence>
<organism evidence="3 4">
    <name type="scientific">Chara braunii</name>
    <name type="common">Braun's stonewort</name>
    <dbReference type="NCBI Taxonomy" id="69332"/>
    <lineage>
        <taxon>Eukaryota</taxon>
        <taxon>Viridiplantae</taxon>
        <taxon>Streptophyta</taxon>
        <taxon>Charophyceae</taxon>
        <taxon>Charales</taxon>
        <taxon>Characeae</taxon>
        <taxon>Chara</taxon>
    </lineage>
</organism>
<comment type="caution">
    <text evidence="3">The sequence shown here is derived from an EMBL/GenBank/DDBJ whole genome shotgun (WGS) entry which is preliminary data.</text>
</comment>
<evidence type="ECO:0000313" key="3">
    <source>
        <dbReference type="EMBL" id="GBG68480.1"/>
    </source>
</evidence>
<name>A0A388KEJ9_CHABU</name>
<dbReference type="InterPro" id="IPR052712">
    <property type="entry name" value="Acid_resist_chaperone_HdeD"/>
</dbReference>
<sequence length="357" mass="38357">MASHPKEGASSQPGAGAESDRGGYVSPGYYAPPMMPAYGSGVYVITFPIRPLLGEISEVHLERVTKWFALYGVLFSVLGIAAMVFPSIFTLAIEQLIGWLLVIVGLTAVINGFLVCGAPGTSSFLLVGALHLVVGLWILIEPVVGIVALTLMLTGWFLAHGILKLLAAWQLRNLSTWPAVLVSGILSIIFALMVFAMFPGSAAWLLGLVFGVDLLITADIRSGGASAIPTEFSNACVSGGGTCVVQHPAGLRRLMEAARAWFSTLGIEWRRGTCVVQRHPGPSLHYSRHARTKTKTMAVYLLCSSGRFTRILYICRRSGVMPRVLRPACQLWCTHVMSLLGHQSKVEPVPEVGTSDV</sequence>
<keyword evidence="2" id="KW-1133">Transmembrane helix</keyword>
<dbReference type="PANTHER" id="PTHR34989">
    <property type="entry name" value="PROTEIN HDED"/>
    <property type="match status" value="1"/>
</dbReference>
<dbReference type="Pfam" id="PF03729">
    <property type="entry name" value="DUF308"/>
    <property type="match status" value="1"/>
</dbReference>
<feature type="transmembrane region" description="Helical" evidence="2">
    <location>
        <begin position="146"/>
        <end position="167"/>
    </location>
</feature>
<dbReference type="Proteomes" id="UP000265515">
    <property type="component" value="Unassembled WGS sequence"/>
</dbReference>
<dbReference type="PANTHER" id="PTHR34989:SF1">
    <property type="entry name" value="PROTEIN HDED"/>
    <property type="match status" value="1"/>
</dbReference>
<keyword evidence="4" id="KW-1185">Reference proteome</keyword>
<gene>
    <name evidence="3" type="ORF">CBR_g3025</name>
</gene>